<dbReference type="Gene3D" id="1.10.10.10">
    <property type="entry name" value="Winged helix-like DNA-binding domain superfamily/Winged helix DNA-binding domain"/>
    <property type="match status" value="1"/>
</dbReference>
<reference evidence="2" key="1">
    <citation type="submission" date="2021-04" db="EMBL/GenBank/DDBJ databases">
        <title>Genome based classification of Actinospica acidithermotolerans sp. nov., an actinobacterium isolated from an Indonesian hot spring.</title>
        <authorList>
            <person name="Kusuma A.B."/>
            <person name="Putra K.E."/>
            <person name="Nafisah S."/>
            <person name="Loh J."/>
            <person name="Nouioui I."/>
            <person name="Goodfellow M."/>
        </authorList>
    </citation>
    <scope>NUCLEOTIDE SEQUENCE</scope>
    <source>
        <strain evidence="2">MGRD01-02</strain>
    </source>
</reference>
<proteinExistence type="predicted"/>
<gene>
    <name evidence="2" type="ORF">KDK95_17200</name>
</gene>
<dbReference type="PRINTS" id="PR00598">
    <property type="entry name" value="HTHMARR"/>
</dbReference>
<keyword evidence="3" id="KW-1185">Reference proteome</keyword>
<accession>A0A941IJN2</accession>
<dbReference type="PANTHER" id="PTHR39515:SF2">
    <property type="entry name" value="HTH-TYPE TRANSCRIPTIONAL REGULATOR RV0880"/>
    <property type="match status" value="1"/>
</dbReference>
<dbReference type="RefSeq" id="WP_212519199.1">
    <property type="nucleotide sequence ID" value="NZ_JAGSOH010000048.1"/>
</dbReference>
<evidence type="ECO:0000313" key="3">
    <source>
        <dbReference type="Proteomes" id="UP000676325"/>
    </source>
</evidence>
<evidence type="ECO:0000313" key="2">
    <source>
        <dbReference type="EMBL" id="MBR7828057.1"/>
    </source>
</evidence>
<dbReference type="InterPro" id="IPR052526">
    <property type="entry name" value="HTH-type_Bedaq_tolerance"/>
</dbReference>
<dbReference type="InterPro" id="IPR036388">
    <property type="entry name" value="WH-like_DNA-bd_sf"/>
</dbReference>
<comment type="caution">
    <text evidence="2">The sequence shown here is derived from an EMBL/GenBank/DDBJ whole genome shotgun (WGS) entry which is preliminary data.</text>
</comment>
<dbReference type="EMBL" id="JAGSOH010000048">
    <property type="protein sequence ID" value="MBR7828057.1"/>
    <property type="molecule type" value="Genomic_DNA"/>
</dbReference>
<dbReference type="InterPro" id="IPR036390">
    <property type="entry name" value="WH_DNA-bd_sf"/>
</dbReference>
<dbReference type="PANTHER" id="PTHR39515">
    <property type="entry name" value="CONSERVED PROTEIN"/>
    <property type="match status" value="1"/>
</dbReference>
<feature type="domain" description="HTH marR-type" evidence="1">
    <location>
        <begin position="7"/>
        <end position="139"/>
    </location>
</feature>
<dbReference type="SUPFAM" id="SSF46785">
    <property type="entry name" value="Winged helix' DNA-binding domain"/>
    <property type="match status" value="1"/>
</dbReference>
<dbReference type="AlphaFoldDB" id="A0A941IJN2"/>
<dbReference type="GO" id="GO:0003700">
    <property type="term" value="F:DNA-binding transcription factor activity"/>
    <property type="evidence" value="ECO:0007669"/>
    <property type="project" value="InterPro"/>
</dbReference>
<sequence length="171" mass="18813">MGEKLSEDDLVTLICAIGATVHGLKRFYSDSEEIDHGASMVLGVLFRRGPSRPSEIAQHTNLDLSTVSRHARFQEDAGRLVKVADPADRRAHRLALTDEGVDHVAEMWRRRIERLAVAVGHWSAEDARTLSQLAERLAGDLGMNTPIEMPDPEAVRALHRAAIAETHPKGA</sequence>
<dbReference type="SMART" id="SM00347">
    <property type="entry name" value="HTH_MARR"/>
    <property type="match status" value="1"/>
</dbReference>
<organism evidence="2 3">
    <name type="scientific">Actinospica acidithermotolerans</name>
    <dbReference type="NCBI Taxonomy" id="2828514"/>
    <lineage>
        <taxon>Bacteria</taxon>
        <taxon>Bacillati</taxon>
        <taxon>Actinomycetota</taxon>
        <taxon>Actinomycetes</taxon>
        <taxon>Catenulisporales</taxon>
        <taxon>Actinospicaceae</taxon>
        <taxon>Actinospica</taxon>
    </lineage>
</organism>
<dbReference type="Proteomes" id="UP000676325">
    <property type="component" value="Unassembled WGS sequence"/>
</dbReference>
<name>A0A941IJN2_9ACTN</name>
<dbReference type="InterPro" id="IPR000835">
    <property type="entry name" value="HTH_MarR-typ"/>
</dbReference>
<evidence type="ECO:0000259" key="1">
    <source>
        <dbReference type="PROSITE" id="PS50995"/>
    </source>
</evidence>
<protein>
    <submittedName>
        <fullName evidence="2">Winged helix-turn-helix transcriptional regulator</fullName>
    </submittedName>
</protein>
<dbReference type="PROSITE" id="PS50995">
    <property type="entry name" value="HTH_MARR_2"/>
    <property type="match status" value="1"/>
</dbReference>